<dbReference type="GO" id="GO:0005829">
    <property type="term" value="C:cytosol"/>
    <property type="evidence" value="ECO:0007669"/>
    <property type="project" value="TreeGrafter"/>
</dbReference>
<dbReference type="GO" id="GO:0006207">
    <property type="term" value="P:'de novo' pyrimidine nucleobase biosynthetic process"/>
    <property type="evidence" value="ECO:0007669"/>
    <property type="project" value="InterPro"/>
</dbReference>
<feature type="binding site" evidence="9 11">
    <location>
        <position position="184"/>
    </location>
    <ligand>
        <name>substrate</name>
    </ligand>
</feature>
<dbReference type="InterPro" id="IPR047596">
    <property type="entry name" value="OMPdecase_bac"/>
</dbReference>
<dbReference type="HAMAP" id="MF_01200_B">
    <property type="entry name" value="OMPdecase_type1_B"/>
    <property type="match status" value="1"/>
</dbReference>
<evidence type="ECO:0000256" key="12">
    <source>
        <dbReference type="RuleBase" id="RU000512"/>
    </source>
</evidence>
<sequence>MGDIIIALDFSEKQKMQNFLNNFQVGKKPVVKIGMELFYQYGPALIKEVQRQGFKIFLDLKLNDIPNTVERGMFQIAKLGVQYTTVHALGGTEMMQAAIRGAQKGATSANVNRPLVLAVTELTSISEKVMHDEQNIDISMREQVESLINLSYKAGTDGVICSALDLKELDGNFKNFKFITPGIRPLGFEKSDQKRVVTPTEARQFGSTDIVVGRPITRSNNPLKTYQQIFKEWSK</sequence>
<evidence type="ECO:0000256" key="7">
    <source>
        <dbReference type="ARBA" id="ARBA00049157"/>
    </source>
</evidence>
<keyword evidence="4 9" id="KW-0210">Decarboxylase</keyword>
<evidence type="ECO:0000256" key="1">
    <source>
        <dbReference type="ARBA" id="ARBA00002356"/>
    </source>
</evidence>
<dbReference type="InterPro" id="IPR018089">
    <property type="entry name" value="OMPdecase_AS"/>
</dbReference>
<dbReference type="EMBL" id="CP003137">
    <property type="protein sequence ID" value="AEV94779.1"/>
    <property type="molecule type" value="Genomic_DNA"/>
</dbReference>
<reference evidence="14 15" key="1">
    <citation type="journal article" date="2012" name="J. Bacteriol.">
        <title>Complete Genome Sequence of the Beer Spoilage Organism Pediococcus claussenii ATCC BAA-344T.</title>
        <authorList>
            <person name="Pittet V."/>
            <person name="Abegunde T."/>
            <person name="Marfleet T."/>
            <person name="Haakensen M."/>
            <person name="Morrow K."/>
            <person name="Jayaprakash T."/>
            <person name="Schroeder K."/>
            <person name="Trost B."/>
            <person name="Byrns S."/>
            <person name="Bergsveinson J."/>
            <person name="Kusalik A."/>
            <person name="Ziola B."/>
        </authorList>
    </citation>
    <scope>NUCLEOTIDE SEQUENCE [LARGE SCALE GENOMIC DNA]</scope>
    <source>
        <strain evidence="14 15">ATCC BAA-344</strain>
    </source>
</reference>
<proteinExistence type="inferred from homology"/>
<protein>
    <recommendedName>
        <fullName evidence="9">Orotidine 5'-phosphate decarboxylase</fullName>
        <ecNumber evidence="9">4.1.1.23</ecNumber>
    </recommendedName>
    <alternativeName>
        <fullName evidence="9">OMP decarboxylase</fullName>
        <shortName evidence="9">OMPDCase</shortName>
        <shortName evidence="9">OMPdecase</shortName>
    </alternativeName>
</protein>
<dbReference type="PANTHER" id="PTHR32119:SF2">
    <property type="entry name" value="OROTIDINE 5'-PHOSPHATE DECARBOXYLASE"/>
    <property type="match status" value="1"/>
</dbReference>
<feature type="binding site" evidence="9 11">
    <location>
        <position position="213"/>
    </location>
    <ligand>
        <name>substrate</name>
    </ligand>
</feature>
<organism evidence="14 15">
    <name type="scientific">Pediococcus claussenii (strain ATCC BAA-344 / DSM 14800 / JCM 18046 / KCTC 3811 / LMG 21948 / P06)</name>
    <dbReference type="NCBI Taxonomy" id="701521"/>
    <lineage>
        <taxon>Bacteria</taxon>
        <taxon>Bacillati</taxon>
        <taxon>Bacillota</taxon>
        <taxon>Bacilli</taxon>
        <taxon>Lactobacillales</taxon>
        <taxon>Lactobacillaceae</taxon>
        <taxon>Pediococcus</taxon>
    </lineage>
</organism>
<dbReference type="CDD" id="cd04725">
    <property type="entry name" value="OMP_decarboxylase_like"/>
    <property type="match status" value="1"/>
</dbReference>
<feature type="domain" description="Orotidine 5'-phosphate decarboxylase" evidence="13">
    <location>
        <begin position="3"/>
        <end position="229"/>
    </location>
</feature>
<dbReference type="PANTHER" id="PTHR32119">
    <property type="entry name" value="OROTIDINE 5'-PHOSPHATE DECARBOXYLASE"/>
    <property type="match status" value="1"/>
</dbReference>
<dbReference type="InterPro" id="IPR013785">
    <property type="entry name" value="Aldolase_TIM"/>
</dbReference>
<dbReference type="FunFam" id="3.20.20.70:FF:000015">
    <property type="entry name" value="Orotidine 5'-phosphate decarboxylase"/>
    <property type="match status" value="1"/>
</dbReference>
<feature type="binding site" evidence="9 11">
    <location>
        <position position="123"/>
    </location>
    <ligand>
        <name>substrate</name>
    </ligand>
</feature>
<evidence type="ECO:0000259" key="13">
    <source>
        <dbReference type="SMART" id="SM00934"/>
    </source>
</evidence>
<dbReference type="PROSITE" id="PS00156">
    <property type="entry name" value="OMPDECASE"/>
    <property type="match status" value="1"/>
</dbReference>
<keyword evidence="5 9" id="KW-0665">Pyrimidine biosynthesis</keyword>
<evidence type="ECO:0000256" key="3">
    <source>
        <dbReference type="ARBA" id="ARBA00011738"/>
    </source>
</evidence>
<dbReference type="SMART" id="SM00934">
    <property type="entry name" value="OMPdecase"/>
    <property type="match status" value="1"/>
</dbReference>
<dbReference type="EC" id="4.1.1.23" evidence="9"/>
<evidence type="ECO:0000256" key="10">
    <source>
        <dbReference type="PIRSR" id="PIRSR614732-1"/>
    </source>
</evidence>
<dbReference type="eggNOG" id="COG0284">
    <property type="taxonomic scope" value="Bacteria"/>
</dbReference>
<evidence type="ECO:0000256" key="9">
    <source>
        <dbReference type="HAMAP-Rule" id="MF_01200"/>
    </source>
</evidence>
<feature type="binding site" evidence="9 11">
    <location>
        <position position="193"/>
    </location>
    <ligand>
        <name>substrate</name>
    </ligand>
</feature>
<feature type="binding site" evidence="9 11">
    <location>
        <position position="9"/>
    </location>
    <ligand>
        <name>substrate</name>
    </ligand>
</feature>
<dbReference type="HOGENOM" id="CLU_067069_1_1_9"/>
<dbReference type="InterPro" id="IPR014732">
    <property type="entry name" value="OMPdecase"/>
</dbReference>
<comment type="catalytic activity">
    <reaction evidence="7 9 12">
        <text>orotidine 5'-phosphate + H(+) = UMP + CO2</text>
        <dbReference type="Rhea" id="RHEA:11596"/>
        <dbReference type="ChEBI" id="CHEBI:15378"/>
        <dbReference type="ChEBI" id="CHEBI:16526"/>
        <dbReference type="ChEBI" id="CHEBI:57538"/>
        <dbReference type="ChEBI" id="CHEBI:57865"/>
        <dbReference type="EC" id="4.1.1.23"/>
    </reaction>
</comment>
<dbReference type="KEGG" id="pce:PECL_477"/>
<comment type="function">
    <text evidence="1 9">Catalyzes the decarboxylation of orotidine 5'-monophosphate (OMP) to uridine 5'-monophosphate (UMP).</text>
</comment>
<evidence type="ECO:0000256" key="5">
    <source>
        <dbReference type="ARBA" id="ARBA00022975"/>
    </source>
</evidence>
<evidence type="ECO:0000256" key="2">
    <source>
        <dbReference type="ARBA" id="ARBA00004861"/>
    </source>
</evidence>
<keyword evidence="6 9" id="KW-0456">Lyase</keyword>
<comment type="pathway">
    <text evidence="2 9 12">Pyrimidine metabolism; UMP biosynthesis via de novo pathway; UMP from orotate: step 2/2.</text>
</comment>
<evidence type="ECO:0000256" key="11">
    <source>
        <dbReference type="PIRSR" id="PIRSR614732-2"/>
    </source>
</evidence>
<dbReference type="Gene3D" id="3.20.20.70">
    <property type="entry name" value="Aldolase class I"/>
    <property type="match status" value="1"/>
</dbReference>
<dbReference type="Pfam" id="PF00215">
    <property type="entry name" value="OMPdecase"/>
    <property type="match status" value="1"/>
</dbReference>
<dbReference type="STRING" id="701521.PECL_477"/>
<dbReference type="InterPro" id="IPR011060">
    <property type="entry name" value="RibuloseP-bd_barrel"/>
</dbReference>
<comment type="similarity">
    <text evidence="8 9">Belongs to the OMP decarboxylase family. Type 1 subfamily.</text>
</comment>
<dbReference type="GO" id="GO:0044205">
    <property type="term" value="P:'de novo' UMP biosynthetic process"/>
    <property type="evidence" value="ECO:0007669"/>
    <property type="project" value="UniProtKB-UniRule"/>
</dbReference>
<comment type="subunit">
    <text evidence="3 9">Homodimer.</text>
</comment>
<feature type="active site" description="For OMPdecase activity" evidence="10">
    <location>
        <position position="64"/>
    </location>
</feature>
<feature type="active site" description="Proton donor" evidence="9">
    <location>
        <position position="61"/>
    </location>
</feature>
<dbReference type="AlphaFoldDB" id="G8PBN0"/>
<feature type="binding site" evidence="9 11">
    <location>
        <position position="32"/>
    </location>
    <ligand>
        <name>substrate</name>
    </ligand>
</feature>
<dbReference type="UniPathway" id="UPA00070">
    <property type="reaction ID" value="UER00120"/>
</dbReference>
<dbReference type="NCBIfam" id="NF001273">
    <property type="entry name" value="PRK00230.1"/>
    <property type="match status" value="1"/>
</dbReference>
<dbReference type="InterPro" id="IPR001754">
    <property type="entry name" value="OMPdeCOase_dom"/>
</dbReference>
<accession>G8PBN0</accession>
<evidence type="ECO:0000313" key="14">
    <source>
        <dbReference type="EMBL" id="AEV94779.1"/>
    </source>
</evidence>
<dbReference type="GO" id="GO:0004590">
    <property type="term" value="F:orotidine-5'-phosphate decarboxylase activity"/>
    <property type="evidence" value="ECO:0007669"/>
    <property type="project" value="UniProtKB-UniRule"/>
</dbReference>
<feature type="active site" description="For OMPdecase activity" evidence="10">
    <location>
        <position position="61"/>
    </location>
</feature>
<dbReference type="SUPFAM" id="SSF51366">
    <property type="entry name" value="Ribulose-phoshate binding barrel"/>
    <property type="match status" value="1"/>
</dbReference>
<feature type="active site" description="For OMPdecase activity" evidence="10">
    <location>
        <position position="59"/>
    </location>
</feature>
<evidence type="ECO:0000256" key="4">
    <source>
        <dbReference type="ARBA" id="ARBA00022793"/>
    </source>
</evidence>
<dbReference type="Proteomes" id="UP000005444">
    <property type="component" value="Chromosome"/>
</dbReference>
<evidence type="ECO:0000256" key="6">
    <source>
        <dbReference type="ARBA" id="ARBA00023239"/>
    </source>
</evidence>
<dbReference type="RefSeq" id="WP_014214977.1">
    <property type="nucleotide sequence ID" value="NC_016605.1"/>
</dbReference>
<dbReference type="NCBIfam" id="TIGR01740">
    <property type="entry name" value="pyrF"/>
    <property type="match status" value="1"/>
</dbReference>
<evidence type="ECO:0000256" key="8">
    <source>
        <dbReference type="ARBA" id="ARBA00061012"/>
    </source>
</evidence>
<gene>
    <name evidence="9 14" type="primary">pyrF</name>
    <name evidence="14" type="ordered locus">PECL_477</name>
</gene>
<dbReference type="PATRIC" id="fig|701521.8.peg.453"/>
<feature type="binding site" evidence="9 11">
    <location>
        <position position="214"/>
    </location>
    <ligand>
        <name>substrate</name>
    </ligand>
</feature>
<feature type="binding site" evidence="9">
    <location>
        <begin position="59"/>
        <end position="68"/>
    </location>
    <ligand>
        <name>substrate</name>
    </ligand>
</feature>
<name>G8PBN0_PEDCP</name>
<evidence type="ECO:0000313" key="15">
    <source>
        <dbReference type="Proteomes" id="UP000005444"/>
    </source>
</evidence>
<keyword evidence="15" id="KW-1185">Reference proteome</keyword>